<proteinExistence type="predicted"/>
<evidence type="ECO:0000256" key="1">
    <source>
        <dbReference type="ARBA" id="ARBA00023098"/>
    </source>
</evidence>
<feature type="domain" description="PNPLA" evidence="4">
    <location>
        <begin position="13"/>
        <end position="216"/>
    </location>
</feature>
<protein>
    <submittedName>
        <fullName evidence="5">NTE family protein</fullName>
    </submittedName>
</protein>
<keyword evidence="6" id="KW-1185">Reference proteome</keyword>
<feature type="transmembrane region" description="Helical" evidence="3">
    <location>
        <begin position="50"/>
        <end position="71"/>
    </location>
</feature>
<dbReference type="PROSITE" id="PS51635">
    <property type="entry name" value="PNPLA"/>
    <property type="match status" value="1"/>
</dbReference>
<keyword evidence="2" id="KW-0378">Hydrolase</keyword>
<feature type="active site" description="Nucleophile" evidence="2">
    <location>
        <position position="50"/>
    </location>
</feature>
<organism evidence="5 6">
    <name type="scientific">Marinobacter zhejiangensis</name>
    <dbReference type="NCBI Taxonomy" id="488535"/>
    <lineage>
        <taxon>Bacteria</taxon>
        <taxon>Pseudomonadati</taxon>
        <taxon>Pseudomonadota</taxon>
        <taxon>Gammaproteobacteria</taxon>
        <taxon>Pseudomonadales</taxon>
        <taxon>Marinobacteraceae</taxon>
        <taxon>Marinobacter</taxon>
    </lineage>
</organism>
<keyword evidence="2" id="KW-0442">Lipid degradation</keyword>
<keyword evidence="3" id="KW-0472">Membrane</keyword>
<feature type="transmembrane region" description="Helical" evidence="3">
    <location>
        <begin position="12"/>
        <end position="30"/>
    </location>
</feature>
<evidence type="ECO:0000313" key="5">
    <source>
        <dbReference type="EMBL" id="SFM12970.1"/>
    </source>
</evidence>
<feature type="short sequence motif" description="GXSXG" evidence="2">
    <location>
        <begin position="48"/>
        <end position="52"/>
    </location>
</feature>
<keyword evidence="3" id="KW-1133">Transmembrane helix</keyword>
<dbReference type="RefSeq" id="WP_092021098.1">
    <property type="nucleotide sequence ID" value="NZ_FOUE01000002.1"/>
</dbReference>
<evidence type="ECO:0000259" key="4">
    <source>
        <dbReference type="PROSITE" id="PS51635"/>
    </source>
</evidence>
<dbReference type="InterPro" id="IPR016035">
    <property type="entry name" value="Acyl_Trfase/lysoPLipase"/>
</dbReference>
<dbReference type="OrthoDB" id="2339873at2"/>
<dbReference type="Proteomes" id="UP000198519">
    <property type="component" value="Unassembled WGS sequence"/>
</dbReference>
<evidence type="ECO:0000256" key="3">
    <source>
        <dbReference type="SAM" id="Phobius"/>
    </source>
</evidence>
<dbReference type="Gene3D" id="3.40.1090.10">
    <property type="entry name" value="Cytosolic phospholipase A2 catalytic domain"/>
    <property type="match status" value="2"/>
</dbReference>
<comment type="caution">
    <text evidence="2">Lacks conserved residue(s) required for the propagation of feature annotation.</text>
</comment>
<evidence type="ECO:0000313" key="6">
    <source>
        <dbReference type="Proteomes" id="UP000198519"/>
    </source>
</evidence>
<reference evidence="6" key="1">
    <citation type="submission" date="2016-10" db="EMBL/GenBank/DDBJ databases">
        <authorList>
            <person name="Varghese N."/>
            <person name="Submissions S."/>
        </authorList>
    </citation>
    <scope>NUCLEOTIDE SEQUENCE [LARGE SCALE GENOMIC DNA]</scope>
    <source>
        <strain evidence="6">CGMCC 1.7061</strain>
    </source>
</reference>
<sequence>MNTTLATPKRALVLGCGGVAGGAWTIAMLAELEKQLDWDARTADVLVGTSAGAVIAALLGAGTPVSTLLACQHGSARKCQWNHDTDTGGALPPLPAAHFTGGRLLTRGLRGKTSALTALCGLLPTGQSDMTPFRELIDRAVPAGEWVKHPNTWIMAVDTNSGERVAFGKALAPLATLSDAVCASYGVPLWCPPVTINGHRYIDGGVASPTSADLLANQSVDEVIILAPMASRQPDRPVSPLKVLERQVRRYMTRIVDREERLLRAAGKRVIRLEPGSTDLTAIGYNMMDPERRHGVLSRALLNAPEAVANAINGV</sequence>
<evidence type="ECO:0000256" key="2">
    <source>
        <dbReference type="PROSITE-ProRule" id="PRU01161"/>
    </source>
</evidence>
<name>A0A1I4NCF6_9GAMM</name>
<feature type="short sequence motif" description="DGA/G" evidence="2">
    <location>
        <begin position="203"/>
        <end position="205"/>
    </location>
</feature>
<dbReference type="STRING" id="488535.SAMN04487963_1279"/>
<dbReference type="Pfam" id="PF01734">
    <property type="entry name" value="Patatin"/>
    <property type="match status" value="1"/>
</dbReference>
<dbReference type="EMBL" id="FOUE01000002">
    <property type="protein sequence ID" value="SFM12970.1"/>
    <property type="molecule type" value="Genomic_DNA"/>
</dbReference>
<dbReference type="AlphaFoldDB" id="A0A1I4NCF6"/>
<feature type="active site" description="Proton acceptor" evidence="2">
    <location>
        <position position="203"/>
    </location>
</feature>
<dbReference type="InterPro" id="IPR002641">
    <property type="entry name" value="PNPLA_dom"/>
</dbReference>
<dbReference type="SUPFAM" id="SSF52151">
    <property type="entry name" value="FabD/lysophospholipase-like"/>
    <property type="match status" value="1"/>
</dbReference>
<keyword evidence="3" id="KW-0812">Transmembrane</keyword>
<gene>
    <name evidence="5" type="ORF">SAMN04487963_1279</name>
</gene>
<dbReference type="GO" id="GO:0016787">
    <property type="term" value="F:hydrolase activity"/>
    <property type="evidence" value="ECO:0007669"/>
    <property type="project" value="UniProtKB-UniRule"/>
</dbReference>
<dbReference type="GO" id="GO:0016042">
    <property type="term" value="P:lipid catabolic process"/>
    <property type="evidence" value="ECO:0007669"/>
    <property type="project" value="UniProtKB-UniRule"/>
</dbReference>
<accession>A0A1I4NCF6</accession>
<keyword evidence="1 2" id="KW-0443">Lipid metabolism</keyword>